<dbReference type="Proteomes" id="UP000187209">
    <property type="component" value="Unassembled WGS sequence"/>
</dbReference>
<gene>
    <name evidence="9" type="ORF">SteCoe_6334</name>
</gene>
<dbReference type="Pfam" id="PF07162">
    <property type="entry name" value="B9-C2"/>
    <property type="match status" value="1"/>
</dbReference>
<feature type="compositionally biased region" description="Basic and acidic residues" evidence="8">
    <location>
        <begin position="8"/>
        <end position="20"/>
    </location>
</feature>
<dbReference type="PANTHER" id="PTHR12968">
    <property type="entry name" value="B9 DOMAIN-CONTAINING"/>
    <property type="match status" value="1"/>
</dbReference>
<evidence type="ECO:0000313" key="10">
    <source>
        <dbReference type="Proteomes" id="UP000187209"/>
    </source>
</evidence>
<reference evidence="9 10" key="1">
    <citation type="submission" date="2016-11" db="EMBL/GenBank/DDBJ databases">
        <title>The macronuclear genome of Stentor coeruleus: a giant cell with tiny introns.</title>
        <authorList>
            <person name="Slabodnick M."/>
            <person name="Ruby J.G."/>
            <person name="Reiff S.B."/>
            <person name="Swart E.C."/>
            <person name="Gosai S."/>
            <person name="Prabakaran S."/>
            <person name="Witkowska E."/>
            <person name="Larue G.E."/>
            <person name="Fisher S."/>
            <person name="Freeman R.M."/>
            <person name="Gunawardena J."/>
            <person name="Chu W."/>
            <person name="Stover N.A."/>
            <person name="Gregory B.D."/>
            <person name="Nowacki M."/>
            <person name="Derisi J."/>
            <person name="Roy S.W."/>
            <person name="Marshall W.F."/>
            <person name="Sood P."/>
        </authorList>
    </citation>
    <scope>NUCLEOTIDE SEQUENCE [LARGE SCALE GENOMIC DNA]</scope>
    <source>
        <strain evidence="9">WM001</strain>
    </source>
</reference>
<comment type="subcellular location">
    <subcellularLocation>
        <location evidence="1">Cytoplasm</location>
        <location evidence="1">Cytoskeleton</location>
        <location evidence="1">Cilium basal body</location>
    </subcellularLocation>
</comment>
<protein>
    <recommendedName>
        <fullName evidence="7">B9 domain-containing protein 1</fullName>
    </recommendedName>
</protein>
<organism evidence="9 10">
    <name type="scientific">Stentor coeruleus</name>
    <dbReference type="NCBI Taxonomy" id="5963"/>
    <lineage>
        <taxon>Eukaryota</taxon>
        <taxon>Sar</taxon>
        <taxon>Alveolata</taxon>
        <taxon>Ciliophora</taxon>
        <taxon>Postciliodesmatophora</taxon>
        <taxon>Heterotrichea</taxon>
        <taxon>Heterotrichida</taxon>
        <taxon>Stentoridae</taxon>
        <taxon>Stentor</taxon>
    </lineage>
</organism>
<evidence type="ECO:0000256" key="3">
    <source>
        <dbReference type="ARBA" id="ARBA00022794"/>
    </source>
</evidence>
<sequence length="254" mass="28940">MSLLYGTRENEDHQAKDFTYKAETGPLAEGLPEDYKYPDDGGLTRKGFQRKSRLLEPPAPISDEPYDPESELASFLYMNITGQIETSNIITTDLVQVKYTFITGSEWDLIDGKKSQESQFAKRIPGSNLVTWNMEFQVGYRSLSPEGWPVIVIELRSPTRTPDVNQIKGYACVHVPTFPGTTTKIAKIFCPVKDTWWSMMKAKLWGPQCEIIEDPQQIADCEGREVTSVFYSGQVNVTFNVTQRNFERFGYKTF</sequence>
<evidence type="ECO:0000256" key="5">
    <source>
        <dbReference type="ARBA" id="ARBA00023273"/>
    </source>
</evidence>
<proteinExistence type="inferred from homology"/>
<keyword evidence="4" id="KW-0206">Cytoskeleton</keyword>
<comment type="similarity">
    <text evidence="6">Belongs to the B9D family.</text>
</comment>
<evidence type="ECO:0000256" key="6">
    <source>
        <dbReference type="ARBA" id="ARBA00038411"/>
    </source>
</evidence>
<dbReference type="InterPro" id="IPR010796">
    <property type="entry name" value="C2_B9-type_dom"/>
</dbReference>
<dbReference type="PROSITE" id="PS51381">
    <property type="entry name" value="C2_B9"/>
    <property type="match status" value="1"/>
</dbReference>
<keyword evidence="10" id="KW-1185">Reference proteome</keyword>
<feature type="compositionally biased region" description="Basic and acidic residues" evidence="8">
    <location>
        <begin position="33"/>
        <end position="43"/>
    </location>
</feature>
<evidence type="ECO:0000256" key="2">
    <source>
        <dbReference type="ARBA" id="ARBA00022490"/>
    </source>
</evidence>
<evidence type="ECO:0000256" key="8">
    <source>
        <dbReference type="SAM" id="MobiDB-lite"/>
    </source>
</evidence>
<name>A0A1R2CQ80_9CILI</name>
<accession>A0A1R2CQ80</accession>
<evidence type="ECO:0000256" key="7">
    <source>
        <dbReference type="ARBA" id="ARBA00039274"/>
    </source>
</evidence>
<dbReference type="GO" id="GO:0036038">
    <property type="term" value="C:MKS complex"/>
    <property type="evidence" value="ECO:0007669"/>
    <property type="project" value="TreeGrafter"/>
</dbReference>
<evidence type="ECO:0000256" key="4">
    <source>
        <dbReference type="ARBA" id="ARBA00023212"/>
    </source>
</evidence>
<keyword evidence="5" id="KW-0966">Cell projection</keyword>
<evidence type="ECO:0000256" key="1">
    <source>
        <dbReference type="ARBA" id="ARBA00004120"/>
    </source>
</evidence>
<keyword evidence="2" id="KW-0963">Cytoplasm</keyword>
<feature type="region of interest" description="Disordered" evidence="8">
    <location>
        <begin position="1"/>
        <end position="49"/>
    </location>
</feature>
<dbReference type="PANTHER" id="PTHR12968:SF1">
    <property type="entry name" value="B9 DOMAIN-CONTAINING PROTEIN 1"/>
    <property type="match status" value="1"/>
</dbReference>
<dbReference type="EMBL" id="MPUH01000087">
    <property type="protein sequence ID" value="OMJ91166.1"/>
    <property type="molecule type" value="Genomic_DNA"/>
</dbReference>
<dbReference type="OrthoDB" id="431939at2759"/>
<dbReference type="GO" id="GO:0060271">
    <property type="term" value="P:cilium assembly"/>
    <property type="evidence" value="ECO:0007669"/>
    <property type="project" value="TreeGrafter"/>
</dbReference>
<comment type="caution">
    <text evidence="9">The sequence shown here is derived from an EMBL/GenBank/DDBJ whole genome shotgun (WGS) entry which is preliminary data.</text>
</comment>
<keyword evidence="3" id="KW-0970">Cilium biogenesis/degradation</keyword>
<dbReference type="AlphaFoldDB" id="A0A1R2CQ80"/>
<evidence type="ECO:0000313" key="9">
    <source>
        <dbReference type="EMBL" id="OMJ91166.1"/>
    </source>
</evidence>